<dbReference type="STRING" id="59922.P9303_19291"/>
<dbReference type="Proteomes" id="UP000002274">
    <property type="component" value="Chromosome"/>
</dbReference>
<dbReference type="AlphaFoldDB" id="A2CB11"/>
<accession>A2CB11</accession>
<dbReference type="BioCyc" id="PMAR59922:G1G80-1675-MONOMER"/>
<dbReference type="HOGENOM" id="CLU_474756_0_0_3"/>
<protein>
    <submittedName>
        <fullName evidence="2">Uncharacterized protein</fullName>
    </submittedName>
</protein>
<dbReference type="EMBL" id="CP000554">
    <property type="protein sequence ID" value="ABM78671.1"/>
    <property type="molecule type" value="Genomic_DNA"/>
</dbReference>
<proteinExistence type="predicted"/>
<dbReference type="InterPro" id="IPR011049">
    <property type="entry name" value="Serralysin-like_metalloprot_C"/>
</dbReference>
<organism evidence="2 3">
    <name type="scientific">Prochlorococcus marinus (strain MIT 9303)</name>
    <dbReference type="NCBI Taxonomy" id="59922"/>
    <lineage>
        <taxon>Bacteria</taxon>
        <taxon>Bacillati</taxon>
        <taxon>Cyanobacteriota</taxon>
        <taxon>Cyanophyceae</taxon>
        <taxon>Synechococcales</taxon>
        <taxon>Prochlorococcaceae</taxon>
        <taxon>Prochlorococcus</taxon>
    </lineage>
</organism>
<dbReference type="KEGG" id="pmf:P9303_19291"/>
<evidence type="ECO:0000313" key="2">
    <source>
        <dbReference type="EMBL" id="ABM78671.1"/>
    </source>
</evidence>
<reference evidence="2 3" key="1">
    <citation type="journal article" date="2007" name="PLoS Genet.">
        <title>Patterns and implications of gene gain and loss in the evolution of Prochlorococcus.</title>
        <authorList>
            <person name="Kettler G.C."/>
            <person name="Martiny A.C."/>
            <person name="Huang K."/>
            <person name="Zucker J."/>
            <person name="Coleman M.L."/>
            <person name="Rodrigue S."/>
            <person name="Chen F."/>
            <person name="Lapidus A."/>
            <person name="Ferriera S."/>
            <person name="Johnson J."/>
            <person name="Steglich C."/>
            <person name="Church G.M."/>
            <person name="Richardson P."/>
            <person name="Chisholm S.W."/>
        </authorList>
    </citation>
    <scope>NUCLEOTIDE SEQUENCE [LARGE SCALE GENOMIC DNA]</scope>
    <source>
        <strain evidence="2 3">MIT 9303</strain>
    </source>
</reference>
<evidence type="ECO:0000313" key="3">
    <source>
        <dbReference type="Proteomes" id="UP000002274"/>
    </source>
</evidence>
<dbReference type="RefSeq" id="WP_011826554.1">
    <property type="nucleotide sequence ID" value="NC_008820.1"/>
</dbReference>
<dbReference type="SUPFAM" id="SSF51120">
    <property type="entry name" value="beta-Roll"/>
    <property type="match status" value="1"/>
</dbReference>
<dbReference type="GO" id="GO:0005509">
    <property type="term" value="F:calcium ion binding"/>
    <property type="evidence" value="ECO:0007669"/>
    <property type="project" value="InterPro"/>
</dbReference>
<name>A2CB11_PROM3</name>
<sequence length="479" mass="50103">MGQLLPNPNPKGKTLNTEEDTSNSSANYWNDGVISNLYTLTNDPGSVINNAGNFTNWAASSSPTGALHGIIDNNGEFWNGFYDSMGGQPAYLLNLAGATVNNNSLLANVSVFSNSGVLNNNDLGSIVNSRVLDGVAHLDNKAGGAINNNYGSTLTNSLSAVLTNGSGAILTNDGTIYNADNSLGAKGFINNGTYQGTGSIKGSWTDHGHVKPGSSAGGMLVDGHYYKKGGSKEIELAGTYHGDGDRTATEHDWIEITGDLELAGKLDVSLIDGFKLSAGDSFVITKVDGDLSGQYDGLDEGDSVGRFKSDKGAPCDLFITYQGGDGNDIELYTKSLFGDLPKGLREPRIIGSAENDLLSGTSANEVIFGANGDDILLGRSGDDHVTGGNGNDRLDGGSGDDKLKGDRGADTYTLSRGDDVIIGFSFAENDRISVGGLARKPIFATQVGDDLLLKGNGVHTTLLDVDRVEFFVADVIDFI</sequence>
<dbReference type="InterPro" id="IPR001343">
    <property type="entry name" value="Hemolysn_Ca-bd"/>
</dbReference>
<dbReference type="Gene3D" id="2.150.10.10">
    <property type="entry name" value="Serralysin-like metalloprotease, C-terminal"/>
    <property type="match status" value="1"/>
</dbReference>
<dbReference type="PRINTS" id="PR00313">
    <property type="entry name" value="CABNDNGRPT"/>
</dbReference>
<dbReference type="Pfam" id="PF00353">
    <property type="entry name" value="HemolysinCabind"/>
    <property type="match status" value="2"/>
</dbReference>
<feature type="region of interest" description="Disordered" evidence="1">
    <location>
        <begin position="1"/>
        <end position="27"/>
    </location>
</feature>
<gene>
    <name evidence="2" type="ordered locus">P9303_19291</name>
</gene>
<evidence type="ECO:0000256" key="1">
    <source>
        <dbReference type="SAM" id="MobiDB-lite"/>
    </source>
</evidence>